<evidence type="ECO:0000256" key="4">
    <source>
        <dbReference type="ARBA" id="ARBA00023136"/>
    </source>
</evidence>
<dbReference type="EMBL" id="GIFC01014623">
    <property type="protein sequence ID" value="MXU96706.1"/>
    <property type="molecule type" value="Transcribed_RNA"/>
</dbReference>
<keyword evidence="3 5" id="KW-1133">Transmembrane helix</keyword>
<comment type="subcellular location">
    <subcellularLocation>
        <location evidence="1">Membrane</location>
        <topology evidence="1">Multi-pass membrane protein</topology>
    </subcellularLocation>
</comment>
<dbReference type="Pfam" id="PF00335">
    <property type="entry name" value="Tetraspanin"/>
    <property type="match status" value="1"/>
</dbReference>
<keyword evidence="4 5" id="KW-0472">Membrane</keyword>
<protein>
    <submittedName>
        <fullName evidence="6">Putative tetraspanin 97e isoform d tetraspanin 97e isoform d</fullName>
    </submittedName>
</protein>
<dbReference type="PANTHER" id="PTHR19282">
    <property type="entry name" value="TETRASPANIN"/>
    <property type="match status" value="1"/>
</dbReference>
<feature type="transmembrane region" description="Helical" evidence="5">
    <location>
        <begin position="181"/>
        <end position="201"/>
    </location>
</feature>
<evidence type="ECO:0000256" key="5">
    <source>
        <dbReference type="SAM" id="Phobius"/>
    </source>
</evidence>
<feature type="transmembrane region" description="Helical" evidence="5">
    <location>
        <begin position="44"/>
        <end position="67"/>
    </location>
</feature>
<dbReference type="AlphaFoldDB" id="A0A6B0V4F3"/>
<feature type="transmembrane region" description="Helical" evidence="5">
    <location>
        <begin position="12"/>
        <end position="32"/>
    </location>
</feature>
<organism evidence="6">
    <name type="scientific">Ixodes ricinus</name>
    <name type="common">Common tick</name>
    <name type="synonym">Acarus ricinus</name>
    <dbReference type="NCBI Taxonomy" id="34613"/>
    <lineage>
        <taxon>Eukaryota</taxon>
        <taxon>Metazoa</taxon>
        <taxon>Ecdysozoa</taxon>
        <taxon>Arthropoda</taxon>
        <taxon>Chelicerata</taxon>
        <taxon>Arachnida</taxon>
        <taxon>Acari</taxon>
        <taxon>Parasitiformes</taxon>
        <taxon>Ixodida</taxon>
        <taxon>Ixodoidea</taxon>
        <taxon>Ixodidae</taxon>
        <taxon>Ixodinae</taxon>
        <taxon>Ixodes</taxon>
    </lineage>
</organism>
<sequence>MCGGFTCSKNALTALNIMYIIVSFILIGVAAYGRVSSIVTNITIFGAVIACGVFLLLLSLVGLIGAVKHHQVLLFFYMVILFLLFVVQFSVACACLAMTEDQERELARQGWEKAPASAKGQAERLFRCCGFEDNVTNPEPCQGVPTCCDPSQELSTGALDECKCRGCWSALHQAIRNGLKITGGIGMFFSFTELVAVFIAYRYRRQRNPKVDPYLLLGLHGGAHVT</sequence>
<reference evidence="6" key="1">
    <citation type="submission" date="2019-12" db="EMBL/GenBank/DDBJ databases">
        <title>An insight into the sialome of adult female Ixodes ricinus ticks feeding for 6 days.</title>
        <authorList>
            <person name="Perner J."/>
            <person name="Ribeiro J.M.C."/>
        </authorList>
    </citation>
    <scope>NUCLEOTIDE SEQUENCE</scope>
    <source>
        <strain evidence="6">Semi-engorged</strain>
        <tissue evidence="6">Salivary glands</tissue>
    </source>
</reference>
<dbReference type="InterPro" id="IPR018499">
    <property type="entry name" value="Tetraspanin/Peripherin"/>
</dbReference>
<dbReference type="PANTHER" id="PTHR19282:SF452">
    <property type="entry name" value="LD03691P"/>
    <property type="match status" value="1"/>
</dbReference>
<evidence type="ECO:0000256" key="2">
    <source>
        <dbReference type="ARBA" id="ARBA00022692"/>
    </source>
</evidence>
<dbReference type="GO" id="GO:0016020">
    <property type="term" value="C:membrane"/>
    <property type="evidence" value="ECO:0007669"/>
    <property type="project" value="UniProtKB-SubCell"/>
</dbReference>
<dbReference type="PRINTS" id="PR00259">
    <property type="entry name" value="TMFOUR"/>
</dbReference>
<keyword evidence="2 5" id="KW-0812">Transmembrane</keyword>
<proteinExistence type="predicted"/>
<accession>A0A6B0V4F3</accession>
<evidence type="ECO:0000256" key="1">
    <source>
        <dbReference type="ARBA" id="ARBA00004141"/>
    </source>
</evidence>
<feature type="transmembrane region" description="Helical" evidence="5">
    <location>
        <begin position="74"/>
        <end position="99"/>
    </location>
</feature>
<evidence type="ECO:0000313" key="6">
    <source>
        <dbReference type="EMBL" id="MXU96706.1"/>
    </source>
</evidence>
<evidence type="ECO:0000256" key="3">
    <source>
        <dbReference type="ARBA" id="ARBA00022989"/>
    </source>
</evidence>
<name>A0A6B0V4F3_IXORI</name>